<gene>
    <name evidence="5" type="ORF">JOE66_002397</name>
</gene>
<evidence type="ECO:0000256" key="2">
    <source>
        <dbReference type="PROSITE-ProRule" id="PRU00252"/>
    </source>
</evidence>
<dbReference type="InterPro" id="IPR011344">
    <property type="entry name" value="ssDNA-bd"/>
</dbReference>
<dbReference type="GO" id="GO:0003677">
    <property type="term" value="F:DNA binding"/>
    <property type="evidence" value="ECO:0007669"/>
    <property type="project" value="UniProtKB-KW"/>
</dbReference>
<dbReference type="InterPro" id="IPR000424">
    <property type="entry name" value="Primosome_PriB/ssb"/>
</dbReference>
<feature type="compositionally biased region" description="Polar residues" evidence="4">
    <location>
        <begin position="136"/>
        <end position="147"/>
    </location>
</feature>
<comment type="caution">
    <text evidence="5">The sequence shown here is derived from an EMBL/GenBank/DDBJ whole genome shotgun (WGS) entry which is preliminary data.</text>
</comment>
<feature type="compositionally biased region" description="Acidic residues" evidence="4">
    <location>
        <begin position="227"/>
        <end position="244"/>
    </location>
</feature>
<evidence type="ECO:0000256" key="4">
    <source>
        <dbReference type="SAM" id="MobiDB-lite"/>
    </source>
</evidence>
<organism evidence="5 6">
    <name type="scientific">Subtercola frigoramans</name>
    <dbReference type="NCBI Taxonomy" id="120298"/>
    <lineage>
        <taxon>Bacteria</taxon>
        <taxon>Bacillati</taxon>
        <taxon>Actinomycetota</taxon>
        <taxon>Actinomycetes</taxon>
        <taxon>Micrococcales</taxon>
        <taxon>Microbacteriaceae</taxon>
        <taxon>Subtercola</taxon>
    </lineage>
</organism>
<dbReference type="SUPFAM" id="SSF50249">
    <property type="entry name" value="Nucleic acid-binding proteins"/>
    <property type="match status" value="1"/>
</dbReference>
<keyword evidence="1 2" id="KW-0238">DNA-binding</keyword>
<dbReference type="Gene3D" id="2.40.50.140">
    <property type="entry name" value="Nucleic acid-binding proteins"/>
    <property type="match status" value="1"/>
</dbReference>
<dbReference type="CDD" id="cd04496">
    <property type="entry name" value="SSB_OBF"/>
    <property type="match status" value="1"/>
</dbReference>
<feature type="region of interest" description="Disordered" evidence="4">
    <location>
        <begin position="218"/>
        <end position="269"/>
    </location>
</feature>
<keyword evidence="6" id="KW-1185">Reference proteome</keyword>
<proteinExistence type="predicted"/>
<sequence length="269" mass="27566">MTDTISLTGVVATEPRFLTTNDGLEVTTFRLASSQRRFDRNKNAWVDAGTNWYTVASFRQLAANLAQSISKGDRVVATGRLRIREWQGTERAGITVEIEADSVGHDLAWGRSVFTRTAGSSAGASSLSRDAAFRGQNGSAGPGSQNESGALSAARSAGGQVTDGAFVAAAVPDPFALPESAFPALSPGGAADWNSSLGQGVAVAAAADAAAGRLAARWGDQGRGEADRDDDDDEYDDDDGDEYDGVVGGDADGDIAGEDSVVAGTVATG</sequence>
<evidence type="ECO:0000256" key="1">
    <source>
        <dbReference type="ARBA" id="ARBA00023125"/>
    </source>
</evidence>
<evidence type="ECO:0000313" key="5">
    <source>
        <dbReference type="EMBL" id="MBM7472763.1"/>
    </source>
</evidence>
<name>A0ABS2L6N5_9MICO</name>
<feature type="region of interest" description="Disordered" evidence="4">
    <location>
        <begin position="132"/>
        <end position="156"/>
    </location>
</feature>
<dbReference type="Pfam" id="PF00436">
    <property type="entry name" value="SSB"/>
    <property type="match status" value="1"/>
</dbReference>
<reference evidence="5 6" key="1">
    <citation type="submission" date="2021-01" db="EMBL/GenBank/DDBJ databases">
        <title>Sequencing the genomes of 1000 actinobacteria strains.</title>
        <authorList>
            <person name="Klenk H.-P."/>
        </authorList>
    </citation>
    <scope>NUCLEOTIDE SEQUENCE [LARGE SCALE GENOMIC DNA]</scope>
    <source>
        <strain evidence="5 6">DSM 13057</strain>
    </source>
</reference>
<evidence type="ECO:0000256" key="3">
    <source>
        <dbReference type="RuleBase" id="RU000524"/>
    </source>
</evidence>
<dbReference type="PANTHER" id="PTHR10302:SF0">
    <property type="entry name" value="SINGLE-STRANDED DNA-BINDING PROTEIN, MITOCHONDRIAL"/>
    <property type="match status" value="1"/>
</dbReference>
<dbReference type="PANTHER" id="PTHR10302">
    <property type="entry name" value="SINGLE-STRANDED DNA-BINDING PROTEIN"/>
    <property type="match status" value="1"/>
</dbReference>
<dbReference type="NCBIfam" id="TIGR00621">
    <property type="entry name" value="ssb"/>
    <property type="match status" value="1"/>
</dbReference>
<dbReference type="PROSITE" id="PS50935">
    <property type="entry name" value="SSB"/>
    <property type="match status" value="1"/>
</dbReference>
<dbReference type="EMBL" id="JAFBBU010000001">
    <property type="protein sequence ID" value="MBM7472763.1"/>
    <property type="molecule type" value="Genomic_DNA"/>
</dbReference>
<evidence type="ECO:0000313" key="6">
    <source>
        <dbReference type="Proteomes" id="UP000776164"/>
    </source>
</evidence>
<protein>
    <recommendedName>
        <fullName evidence="3">Single-stranded DNA-binding protein</fullName>
    </recommendedName>
</protein>
<dbReference type="RefSeq" id="WP_205109764.1">
    <property type="nucleotide sequence ID" value="NZ_BAAAHT010000002.1"/>
</dbReference>
<dbReference type="InterPro" id="IPR012340">
    <property type="entry name" value="NA-bd_OB-fold"/>
</dbReference>
<dbReference type="Proteomes" id="UP000776164">
    <property type="component" value="Unassembled WGS sequence"/>
</dbReference>
<accession>A0ABS2L6N5</accession>